<dbReference type="CDD" id="cd22434">
    <property type="entry name" value="KH-I_HNRNPK_rpt3"/>
    <property type="match status" value="1"/>
</dbReference>
<dbReference type="OrthoDB" id="442947at2759"/>
<dbReference type="InterPro" id="IPR004087">
    <property type="entry name" value="KH_dom"/>
</dbReference>
<dbReference type="Proteomes" id="UP000095280">
    <property type="component" value="Unplaced"/>
</dbReference>
<dbReference type="InterPro" id="IPR036612">
    <property type="entry name" value="KH_dom_type_1_sf"/>
</dbReference>
<proteinExistence type="predicted"/>
<accession>A0A1I8H1H8</accession>
<dbReference type="CDD" id="cd22433">
    <property type="entry name" value="KH-I_HNRNPK_rpt2"/>
    <property type="match status" value="1"/>
</dbReference>
<keyword evidence="1" id="KW-1185">Reference proteome</keyword>
<dbReference type="WBParaSite" id="maker-uti_cns_0003938-snap-gene-0.4-mRNA-1">
    <property type="protein sequence ID" value="maker-uti_cns_0003938-snap-gene-0.4-mRNA-1"/>
    <property type="gene ID" value="maker-uti_cns_0003938-snap-gene-0.4"/>
</dbReference>
<dbReference type="SMART" id="SM00322">
    <property type="entry name" value="KH"/>
    <property type="match status" value="3"/>
</dbReference>
<evidence type="ECO:0000313" key="1">
    <source>
        <dbReference type="Proteomes" id="UP000095280"/>
    </source>
</evidence>
<dbReference type="Pfam" id="PF00013">
    <property type="entry name" value="KH_1"/>
    <property type="match status" value="3"/>
</dbReference>
<dbReference type="PROSITE" id="PS50084">
    <property type="entry name" value="KH_TYPE_1"/>
    <property type="match status" value="3"/>
</dbReference>
<dbReference type="PANTHER" id="PTHR10288">
    <property type="entry name" value="KH DOMAIN CONTAINING RNA BINDING PROTEIN"/>
    <property type="match status" value="1"/>
</dbReference>
<organism evidence="1 2">
    <name type="scientific">Macrostomum lignano</name>
    <dbReference type="NCBI Taxonomy" id="282301"/>
    <lineage>
        <taxon>Eukaryota</taxon>
        <taxon>Metazoa</taxon>
        <taxon>Spiralia</taxon>
        <taxon>Lophotrochozoa</taxon>
        <taxon>Platyhelminthes</taxon>
        <taxon>Rhabditophora</taxon>
        <taxon>Macrostomorpha</taxon>
        <taxon>Macrostomida</taxon>
        <taxon>Macrostomidae</taxon>
        <taxon>Macrostomum</taxon>
    </lineage>
</organism>
<reference evidence="2" key="1">
    <citation type="submission" date="2016-11" db="UniProtKB">
        <authorList>
            <consortium name="WormBaseParasite"/>
        </authorList>
    </citation>
    <scope>IDENTIFICATION</scope>
</reference>
<evidence type="ECO:0000313" key="2">
    <source>
        <dbReference type="WBParaSite" id="maker-uti_cns_0003938-snap-gene-0.4-mRNA-1"/>
    </source>
</evidence>
<dbReference type="AlphaFoldDB" id="A0A1I8H1H8"/>
<dbReference type="STRING" id="282301.A0A1I8H1H8"/>
<dbReference type="Gene3D" id="3.30.1370.10">
    <property type="entry name" value="K Homology domain, type 1"/>
    <property type="match status" value="3"/>
</dbReference>
<sequence length="389" mass="40900">MEAVKFAELKREQPDHMDHTNEPPSKRQYAGSGARNEMRFLIPSKMAGVIIGKGGANIKRLREEFSAKVSVPDSNGPERVLCLEGEQPMLESLLADVLNTMVVEGNSGRGDRDGLGTQQGAVTNTGDVDLRLLVHQSQAGCIIGKGGSKIKELREESKLRALKVYSVACPVSTDRVIQMIGAPAELLGAVRMVSELLESAPPKGQIAGYDARNFDEFGAEQYGGWPGSGRWGVGRQDHSVAASAVGMPPGPPGYPPGGALAAAAAAAHMRGGVAPPPPQARGLGPPVGVPMAAGGAAGGMPYGAPRAPRVPAGPEVTQQVSIPDSLTGSIMGRGGQRIKQIRMESGADIKIDRGDPGQDRIITIRGTQEQIQNAQYLLQMCVKKYSGQY</sequence>
<name>A0A1I8H1H8_9PLAT</name>
<dbReference type="GO" id="GO:0003723">
    <property type="term" value="F:RNA binding"/>
    <property type="evidence" value="ECO:0007669"/>
    <property type="project" value="UniProtKB-UniRule"/>
</dbReference>
<dbReference type="SUPFAM" id="SSF54791">
    <property type="entry name" value="Eukaryotic type KH-domain (KH-domain type I)"/>
    <property type="match status" value="3"/>
</dbReference>
<protein>
    <submittedName>
        <fullName evidence="2">Heterogeneous nuclear ribonucleoprotein K</fullName>
    </submittedName>
</protein>
<dbReference type="CDD" id="cd22432">
    <property type="entry name" value="KH-I_HNRNPK_rpt1"/>
    <property type="match status" value="1"/>
</dbReference>
<dbReference type="InterPro" id="IPR004088">
    <property type="entry name" value="KH_dom_type_1"/>
</dbReference>